<dbReference type="OrthoDB" id="39591at2759"/>
<proteinExistence type="inferred from homology"/>
<dbReference type="GO" id="GO:0009306">
    <property type="term" value="P:protein secretion"/>
    <property type="evidence" value="ECO:0007669"/>
    <property type="project" value="TreeGrafter"/>
</dbReference>
<feature type="domain" description="RNA polymerase II assembly factor Rtp1 C-terminal" evidence="2">
    <location>
        <begin position="828"/>
        <end position="859"/>
    </location>
</feature>
<comment type="similarity">
    <text evidence="1">Belongs to the Tango6 family.</text>
</comment>
<dbReference type="PANTHER" id="PTHR20959">
    <property type="entry name" value="TRANSPORT AND GOLGI ORGANIZATION PROTEIN 6 FAMILY MEMBER"/>
    <property type="match status" value="1"/>
</dbReference>
<dbReference type="Pfam" id="PF10363">
    <property type="entry name" value="RTP1_C1"/>
    <property type="match status" value="1"/>
</dbReference>
<dbReference type="InterPro" id="IPR011989">
    <property type="entry name" value="ARM-like"/>
</dbReference>
<dbReference type="Gene3D" id="1.25.10.10">
    <property type="entry name" value="Leucine-rich Repeat Variant"/>
    <property type="match status" value="1"/>
</dbReference>
<dbReference type="EMBL" id="CVRI01000055">
    <property type="protein sequence ID" value="CRL01253.1"/>
    <property type="molecule type" value="Genomic_DNA"/>
</dbReference>
<dbReference type="Proteomes" id="UP000183832">
    <property type="component" value="Unassembled WGS sequence"/>
</dbReference>
<dbReference type="Pfam" id="PF10304">
    <property type="entry name" value="RTP1_C2"/>
    <property type="match status" value="1"/>
</dbReference>
<dbReference type="STRING" id="568069.A0A1J1ILY4"/>
<evidence type="ECO:0000259" key="3">
    <source>
        <dbReference type="Pfam" id="PF10363"/>
    </source>
</evidence>
<evidence type="ECO:0000259" key="2">
    <source>
        <dbReference type="Pfam" id="PF10304"/>
    </source>
</evidence>
<evidence type="ECO:0000256" key="1">
    <source>
        <dbReference type="ARBA" id="ARBA00005724"/>
    </source>
</evidence>
<feature type="domain" description="RNA polymerase II assembly factor Rtp1 C-terminal" evidence="3">
    <location>
        <begin position="630"/>
        <end position="738"/>
    </location>
</feature>
<dbReference type="InterPro" id="IPR019414">
    <property type="entry name" value="Rtp1_C2"/>
</dbReference>
<dbReference type="SUPFAM" id="SSF48371">
    <property type="entry name" value="ARM repeat"/>
    <property type="match status" value="1"/>
</dbReference>
<name>A0A1J1ILY4_9DIPT</name>
<organism evidence="4 5">
    <name type="scientific">Clunio marinus</name>
    <dbReference type="NCBI Taxonomy" id="568069"/>
    <lineage>
        <taxon>Eukaryota</taxon>
        <taxon>Metazoa</taxon>
        <taxon>Ecdysozoa</taxon>
        <taxon>Arthropoda</taxon>
        <taxon>Hexapoda</taxon>
        <taxon>Insecta</taxon>
        <taxon>Pterygota</taxon>
        <taxon>Neoptera</taxon>
        <taxon>Endopterygota</taxon>
        <taxon>Diptera</taxon>
        <taxon>Nematocera</taxon>
        <taxon>Chironomoidea</taxon>
        <taxon>Chironomidae</taxon>
        <taxon>Clunio</taxon>
    </lineage>
</organism>
<dbReference type="InterPro" id="IPR016024">
    <property type="entry name" value="ARM-type_fold"/>
</dbReference>
<dbReference type="PANTHER" id="PTHR20959:SF1">
    <property type="entry name" value="TRANSPORT AND GOLGI ORGANIZATION PROTEIN 6 HOMOLOG"/>
    <property type="match status" value="1"/>
</dbReference>
<reference evidence="4 5" key="1">
    <citation type="submission" date="2015-04" db="EMBL/GenBank/DDBJ databases">
        <authorList>
            <person name="Syromyatnikov M.Y."/>
            <person name="Popov V.N."/>
        </authorList>
    </citation>
    <scope>NUCLEOTIDE SEQUENCE [LARGE SCALE GENOMIC DNA]</scope>
</reference>
<protein>
    <submittedName>
        <fullName evidence="4">CLUMA_CG014213, isoform A</fullName>
    </submittedName>
</protein>
<keyword evidence="5" id="KW-1185">Reference proteome</keyword>
<dbReference type="AlphaFoldDB" id="A0A1J1ILY4"/>
<gene>
    <name evidence="4" type="ORF">CLUMA_CG014213</name>
</gene>
<accession>A0A1J1ILY4</accession>
<evidence type="ECO:0000313" key="4">
    <source>
        <dbReference type="EMBL" id="CRL01253.1"/>
    </source>
</evidence>
<sequence>MDMNKITFEQSMKLLEWSQSSENVEESLKKFETELETSRVLNYLKAFKCHFSDEPLSWKYSCYLFYLLLNSMEDMVLHTSDSPDEMSNLSMNQINAIVDAIQKCTENSLEVCVKKHQNRISYDVKNQSDDEYIRLTSCLRMFRKFLTIHFINSNSLFDDTKLDYLIGILSVISLSRHKDDVIEFQELYAQSTKDFSENLIFKFLMMIKGFNGFSKDFQLLVHRELFKLIRSPVGFFVLSQNLLVKPNDSQVPVWQKWSMVSKIFVAAIKNIDASLSDEMIRDVFQRLDSSLKANESNLAGACVCVLKSLESKDEFKALIHSSILSPLAELAHPDNQINGSITLNADELEAVIKTLHILFTSSATASLPTIIISKYLRLLFNLYTIIMIDQHPEHEKLGNVIVSFLSNRNSTELKIAIQRLRFHDDSDVKLFPRIIYNTETKCLQMGDDQGYLRDDTEAFLQLLRSSNNNLLIFDVFLCLINILGEVQHSGDNFLVEYNVSEENLPEVLHRKFFKKLTIIEPLQEMIQWKSLHTQLREKAKEVFDVIRNVLTKSLEKKDVDEELTIVFFSLLKELTFMMNDEVEQENIKKEIKKIISKCQNLQLKEKIESMMVNVVNEATTSMDPSKLEFEDAMKLFRSSEIHCIVYGSDTLVKLLRRRNPQALSNRHLILAAALHNLKQSESYAYLNVIRLFVTLSYVMDSEVVEALITEYKNKERETDERLKTGEVLLKVTEALGEMSVKYKSLLINCFLAGSRDTNNEIRLSSLANLGTVCKNLSYQISTFFHDMMTQLQILIKDDEYLPSKRAATMVLSDILRGLPNLLDFQEFLLPIYQLLKSIVENENDPQTKLHAQIGLEHLNSKTKEFLNPKLNVSKEIKINLDENELKMKDIKFK</sequence>
<evidence type="ECO:0000313" key="5">
    <source>
        <dbReference type="Proteomes" id="UP000183832"/>
    </source>
</evidence>
<dbReference type="InterPro" id="IPR039600">
    <property type="entry name" value="TANGO6/Rtp1"/>
</dbReference>
<dbReference type="InterPro" id="IPR019451">
    <property type="entry name" value="Rtp1_C1"/>
</dbReference>